<dbReference type="InterPro" id="IPR003688">
    <property type="entry name" value="TraG/VirD4"/>
</dbReference>
<keyword evidence="5 8" id="KW-1133">Transmembrane helix</keyword>
<keyword evidence="3" id="KW-1003">Cell membrane</keyword>
<dbReference type="STRING" id="633194.SAMN05421759_1093"/>
<dbReference type="PANTHER" id="PTHR37937">
    <property type="entry name" value="CONJUGATIVE TRANSFER: DNA TRANSPORT"/>
    <property type="match status" value="1"/>
</dbReference>
<keyword evidence="6 8" id="KW-0472">Membrane</keyword>
<evidence type="ECO:0000256" key="7">
    <source>
        <dbReference type="SAM" id="MobiDB-lite"/>
    </source>
</evidence>
<feature type="transmembrane region" description="Helical" evidence="8">
    <location>
        <begin position="50"/>
        <end position="69"/>
    </location>
</feature>
<dbReference type="GO" id="GO:0005886">
    <property type="term" value="C:plasma membrane"/>
    <property type="evidence" value="ECO:0007669"/>
    <property type="project" value="UniProtKB-SubCell"/>
</dbReference>
<comment type="subcellular location">
    <subcellularLocation>
        <location evidence="1">Cell membrane</location>
        <topology evidence="1">Multi-pass membrane protein</topology>
    </subcellularLocation>
</comment>
<organism evidence="9 10">
    <name type="scientific">Roseivivax lentus</name>
    <dbReference type="NCBI Taxonomy" id="633194"/>
    <lineage>
        <taxon>Bacteria</taxon>
        <taxon>Pseudomonadati</taxon>
        <taxon>Pseudomonadota</taxon>
        <taxon>Alphaproteobacteria</taxon>
        <taxon>Rhodobacterales</taxon>
        <taxon>Roseobacteraceae</taxon>
        <taxon>Roseivivax</taxon>
    </lineage>
</organism>
<dbReference type="InterPro" id="IPR051539">
    <property type="entry name" value="T4SS-coupling_protein"/>
</dbReference>
<dbReference type="RefSeq" id="WP_076448776.1">
    <property type="nucleotide sequence ID" value="NZ_FTOQ01000009.1"/>
</dbReference>
<dbReference type="Gene3D" id="3.40.50.300">
    <property type="entry name" value="P-loop containing nucleotide triphosphate hydrolases"/>
    <property type="match status" value="1"/>
</dbReference>
<feature type="compositionally biased region" description="Low complexity" evidence="7">
    <location>
        <begin position="541"/>
        <end position="552"/>
    </location>
</feature>
<evidence type="ECO:0000256" key="2">
    <source>
        <dbReference type="ARBA" id="ARBA00008806"/>
    </source>
</evidence>
<feature type="transmembrane region" description="Helical" evidence="8">
    <location>
        <begin position="100"/>
        <end position="120"/>
    </location>
</feature>
<keyword evidence="4 8" id="KW-0812">Transmembrane</keyword>
<gene>
    <name evidence="9" type="ORF">SAMN05421759_1093</name>
</gene>
<name>A0A1N7NLV1_9RHOB</name>
<dbReference type="OrthoDB" id="9759295at2"/>
<dbReference type="CDD" id="cd01127">
    <property type="entry name" value="TrwB_TraG_TraD_VirD4"/>
    <property type="match status" value="1"/>
</dbReference>
<evidence type="ECO:0000256" key="4">
    <source>
        <dbReference type="ARBA" id="ARBA00022692"/>
    </source>
</evidence>
<evidence type="ECO:0000256" key="3">
    <source>
        <dbReference type="ARBA" id="ARBA00022475"/>
    </source>
</evidence>
<evidence type="ECO:0000256" key="6">
    <source>
        <dbReference type="ARBA" id="ARBA00023136"/>
    </source>
</evidence>
<dbReference type="EMBL" id="FTOQ01000009">
    <property type="protein sequence ID" value="SIS99261.1"/>
    <property type="molecule type" value="Genomic_DNA"/>
</dbReference>
<evidence type="ECO:0000256" key="5">
    <source>
        <dbReference type="ARBA" id="ARBA00022989"/>
    </source>
</evidence>
<dbReference type="InterPro" id="IPR027417">
    <property type="entry name" value="P-loop_NTPase"/>
</dbReference>
<dbReference type="SUPFAM" id="SSF52540">
    <property type="entry name" value="P-loop containing nucleoside triphosphate hydrolases"/>
    <property type="match status" value="1"/>
</dbReference>
<evidence type="ECO:0000256" key="1">
    <source>
        <dbReference type="ARBA" id="ARBA00004651"/>
    </source>
</evidence>
<keyword evidence="10" id="KW-1185">Reference proteome</keyword>
<evidence type="ECO:0000256" key="8">
    <source>
        <dbReference type="SAM" id="Phobius"/>
    </source>
</evidence>
<evidence type="ECO:0000313" key="9">
    <source>
        <dbReference type="EMBL" id="SIS99261.1"/>
    </source>
</evidence>
<accession>A0A1N7NLV1</accession>
<dbReference type="AlphaFoldDB" id="A0A1N7NLV1"/>
<reference evidence="10" key="1">
    <citation type="submission" date="2017-01" db="EMBL/GenBank/DDBJ databases">
        <authorList>
            <person name="Varghese N."/>
            <person name="Submissions S."/>
        </authorList>
    </citation>
    <scope>NUCLEOTIDE SEQUENCE [LARGE SCALE GENOMIC DNA]</scope>
    <source>
        <strain evidence="10">DSM 29430</strain>
    </source>
</reference>
<comment type="similarity">
    <text evidence="2">Belongs to the VirD4/TraG family.</text>
</comment>
<protein>
    <submittedName>
        <fullName evidence="9">Type IV secretion system protein VirD4</fullName>
    </submittedName>
</protein>
<dbReference type="Pfam" id="PF02534">
    <property type="entry name" value="T4SS-DNA_transf"/>
    <property type="match status" value="1"/>
</dbReference>
<feature type="region of interest" description="Disordered" evidence="7">
    <location>
        <begin position="529"/>
        <end position="552"/>
    </location>
</feature>
<dbReference type="Proteomes" id="UP000186684">
    <property type="component" value="Unassembled WGS sequence"/>
</dbReference>
<feature type="transmembrane region" description="Helical" evidence="8">
    <location>
        <begin position="76"/>
        <end position="94"/>
    </location>
</feature>
<proteinExistence type="inferred from homology"/>
<sequence>MSWQKRMAVFTAITMLFALNADGVIAQSLFGSNNRYNYRPFDYYFEMTLARIAMMALSIGCGFALGWFLSPQAKELRRIILIGLGVVTLIVAIFNQGMLGWGTAWLISFFGFFIALGYWIGRGVKAMLRTPTTFGSSQWADADHLDAKDLFGSDGIILGSFPDDEYIDEIGQAVQRVFSYKGDRHLLTNAPTRSGKGVSHIIPNLLNYTGSVVVIDSKAENAMITSDAREAMGQKVYRVDPWGISGGDVARFNPLDWLELGDVDAVENAMLLADALVQKDSHADSFWSEEAKALLQGLILYVAFDEAFEGQRHLGTVRDLLLLSGDDLAKQFQAMAKSPHHIVRSTGARSLQKEEKLLANVLASAQAETHFLDSARLRENLSASDFRFEDLKKEPMSIYLILPADRLHAFGRWLRLLVQQAITVNARNIEDQPSKPVLFILDEMPALGRLTMVEQAYGLMAGFGIQLWGIAQDLCQLRRVYGEDYESFIGNSGVVAYFGSPDKTSAEYFSDLCGVTTVWNFSSAVATALSSSTGGSGGGSSSKSTTTTDTRAAAQRKLAYPDELMRLDQDKQLILIENTNPIMATKIRWYEEPELAAKGVNLHAK</sequence>
<dbReference type="PANTHER" id="PTHR37937:SF1">
    <property type="entry name" value="CONJUGATIVE TRANSFER: DNA TRANSPORT"/>
    <property type="match status" value="1"/>
</dbReference>
<evidence type="ECO:0000313" key="10">
    <source>
        <dbReference type="Proteomes" id="UP000186684"/>
    </source>
</evidence>